<evidence type="ECO:0000256" key="7">
    <source>
        <dbReference type="ARBA" id="ARBA00023303"/>
    </source>
</evidence>
<reference evidence="14" key="1">
    <citation type="submission" date="2012-05" db="EMBL/GenBank/DDBJ databases">
        <title>Whole Genome Assembly of Lutzomyia longipalpis.</title>
        <authorList>
            <person name="Richards S."/>
            <person name="Qu C."/>
            <person name="Dillon R."/>
            <person name="Worley K."/>
            <person name="Scherer S."/>
            <person name="Batterton M."/>
            <person name="Taylor A."/>
            <person name="Hawes A."/>
            <person name="Hernandez B."/>
            <person name="Kovar C."/>
            <person name="Mandapat C."/>
            <person name="Pham C."/>
            <person name="Qu C."/>
            <person name="Jing C."/>
            <person name="Bess C."/>
            <person name="Bandaranaike D."/>
            <person name="Ngo D."/>
            <person name="Ongeri F."/>
            <person name="Arias F."/>
            <person name="Lara F."/>
            <person name="Weissenberger G."/>
            <person name="Kamau G."/>
            <person name="Han H."/>
            <person name="Shen H."/>
            <person name="Dinh H."/>
            <person name="Khalil I."/>
            <person name="Jones J."/>
            <person name="Shafer J."/>
            <person name="Jayaseelan J."/>
            <person name="Quiroz J."/>
            <person name="Blankenburg K."/>
            <person name="Nguyen L."/>
            <person name="Jackson L."/>
            <person name="Francisco L."/>
            <person name="Tang L.-Y."/>
            <person name="Pu L.-L."/>
            <person name="Perales L."/>
            <person name="Lorensuhewa L."/>
            <person name="Munidasa M."/>
            <person name="Coyle M."/>
            <person name="Taylor M."/>
            <person name="Puazo M."/>
            <person name="Firestine M."/>
            <person name="Scheel M."/>
            <person name="Javaid M."/>
            <person name="Wang M."/>
            <person name="Li M."/>
            <person name="Tabassum N."/>
            <person name="Saada N."/>
            <person name="Osuji N."/>
            <person name="Aqrawi P."/>
            <person name="Fu Q."/>
            <person name="Thornton R."/>
            <person name="Raj R."/>
            <person name="Goodspeed R."/>
            <person name="Mata R."/>
            <person name="Najjar R."/>
            <person name="Gubbala S."/>
            <person name="Lee S."/>
            <person name="Denson S."/>
            <person name="Patil S."/>
            <person name="Macmil S."/>
            <person name="Qi S."/>
            <person name="Matskevitch T."/>
            <person name="Palculict T."/>
            <person name="Mathew T."/>
            <person name="Vee V."/>
            <person name="Velamala V."/>
            <person name="Korchina V."/>
            <person name="Cai W."/>
            <person name="Liu W."/>
            <person name="Dai W."/>
            <person name="Zou X."/>
            <person name="Zhu Y."/>
            <person name="Zhang Y."/>
            <person name="Wu Y.-Q."/>
            <person name="Xin Y."/>
            <person name="Nazarath L."/>
            <person name="Kovar C."/>
            <person name="Han Y."/>
            <person name="Muzny D."/>
            <person name="Gibbs R."/>
        </authorList>
    </citation>
    <scope>NUCLEOTIDE SEQUENCE [LARGE SCALE GENOMIC DNA]</scope>
    <source>
        <strain evidence="14">Jacobina</strain>
    </source>
</reference>
<organism evidence="13 14">
    <name type="scientific">Lutzomyia longipalpis</name>
    <name type="common">Sand fly</name>
    <dbReference type="NCBI Taxonomy" id="7200"/>
    <lineage>
        <taxon>Eukaryota</taxon>
        <taxon>Metazoa</taxon>
        <taxon>Ecdysozoa</taxon>
        <taxon>Arthropoda</taxon>
        <taxon>Hexapoda</taxon>
        <taxon>Insecta</taxon>
        <taxon>Pterygota</taxon>
        <taxon>Neoptera</taxon>
        <taxon>Endopterygota</taxon>
        <taxon>Diptera</taxon>
        <taxon>Nematocera</taxon>
        <taxon>Psychodoidea</taxon>
        <taxon>Psychodidae</taxon>
        <taxon>Lutzomyia</taxon>
        <taxon>Lutzomyia</taxon>
    </lineage>
</organism>
<evidence type="ECO:0000259" key="11">
    <source>
        <dbReference type="Pfam" id="PF07885"/>
    </source>
</evidence>
<evidence type="ECO:0000313" key="12">
    <source>
        <dbReference type="EMBL" id="MBC1175566.1"/>
    </source>
</evidence>
<feature type="domain" description="Potassium channel" evidence="11">
    <location>
        <begin position="202"/>
        <end position="277"/>
    </location>
</feature>
<dbReference type="PRINTS" id="PR01586">
    <property type="entry name" value="TWIKCHANNEL"/>
</dbReference>
<dbReference type="PANTHER" id="PTHR11003:SF249">
    <property type="entry name" value="TWO PORE POTASSIUM CHANNEL PROTEIN SUP-9"/>
    <property type="match status" value="1"/>
</dbReference>
<keyword evidence="5 8" id="KW-0406">Ion transport</keyword>
<evidence type="ECO:0000256" key="6">
    <source>
        <dbReference type="ARBA" id="ARBA00023136"/>
    </source>
</evidence>
<dbReference type="Pfam" id="PF07885">
    <property type="entry name" value="Ion_trans_2"/>
    <property type="match status" value="2"/>
</dbReference>
<evidence type="ECO:0000256" key="5">
    <source>
        <dbReference type="ARBA" id="ARBA00023065"/>
    </source>
</evidence>
<dbReference type="RefSeq" id="XP_055681055.1">
    <property type="nucleotide sequence ID" value="XM_055825080.1"/>
</dbReference>
<name>A0A1B0CHN0_LUTLO</name>
<dbReference type="Proteomes" id="UP000092461">
    <property type="component" value="Unassembled WGS sequence"/>
</dbReference>
<dbReference type="EMBL" id="AJWK01012533">
    <property type="status" value="NOT_ANNOTATED_CDS"/>
    <property type="molecule type" value="Genomic_DNA"/>
</dbReference>
<evidence type="ECO:0000256" key="2">
    <source>
        <dbReference type="ARBA" id="ARBA00022448"/>
    </source>
</evidence>
<dbReference type="InterPro" id="IPR003280">
    <property type="entry name" value="2pore_dom_K_chnl"/>
</dbReference>
<dbReference type="PRINTS" id="PR01333">
    <property type="entry name" value="2POREKCHANEL"/>
</dbReference>
<dbReference type="EMBL" id="AJWK01012530">
    <property type="status" value="NOT_ANNOTATED_CDS"/>
    <property type="molecule type" value="Genomic_DNA"/>
</dbReference>
<dbReference type="VEuPathDB" id="VectorBase:LLOJ003942"/>
<keyword evidence="4 10" id="KW-1133">Transmembrane helix</keyword>
<evidence type="ECO:0000256" key="3">
    <source>
        <dbReference type="ARBA" id="ARBA00022692"/>
    </source>
</evidence>
<sequence length="356" mass="38765">MLLGAWPLGGKTNHGSTATAAPKSGKCRFTLLCGGYILFLVVGAAIFSAIEAPRMDEFAKKLNLARSNFLKKYACIDDDDLEAFLKEVVTASERGISILRNASSSELNWSFGQALFFSSTVVTTIGYGHVTPLSETGKIFCMIYATLGIPLTLVLLSAIVDRLMVPVSSLLGFMNAKLGHLYQPFNIRLLHLLLLVIVIGLLFLVAPMFIFAYMEPSWGLLDAFYYCFISLTTIGLGDFIPGDGESVANPTVYKTLTTCYLLLGLAGVMLALSVFYQIPQLNLGQLFTEYGSGASESEKMRLSGAGAPCYSGPTGLYIPQRDEEVRRAVVRIRPRGEDSPSPEDTTPMHARDIRVP</sequence>
<dbReference type="EMBL" id="AJWK01012532">
    <property type="status" value="NOT_ANNOTATED_CDS"/>
    <property type="molecule type" value="Genomic_DNA"/>
</dbReference>
<dbReference type="VEuPathDB" id="VectorBase:LLONM1_002262"/>
<feature type="transmembrane region" description="Helical" evidence="10">
    <location>
        <begin position="260"/>
        <end position="278"/>
    </location>
</feature>
<feature type="transmembrane region" description="Helical" evidence="10">
    <location>
        <begin position="29"/>
        <end position="50"/>
    </location>
</feature>
<dbReference type="GO" id="GO:0030322">
    <property type="term" value="P:stabilization of membrane potential"/>
    <property type="evidence" value="ECO:0007669"/>
    <property type="project" value="TreeGrafter"/>
</dbReference>
<feature type="transmembrane region" description="Helical" evidence="10">
    <location>
        <begin position="189"/>
        <end position="211"/>
    </location>
</feature>
<dbReference type="EnsemblMetazoa" id="LLOJ003942-RA">
    <property type="protein sequence ID" value="LLOJ003942-PA"/>
    <property type="gene ID" value="LLOJ003942"/>
</dbReference>
<proteinExistence type="inferred from homology"/>
<evidence type="ECO:0000256" key="10">
    <source>
        <dbReference type="SAM" id="Phobius"/>
    </source>
</evidence>
<dbReference type="EMBL" id="AJWK01012531">
    <property type="status" value="NOT_ANNOTATED_CDS"/>
    <property type="molecule type" value="Genomic_DNA"/>
</dbReference>
<evidence type="ECO:0000256" key="9">
    <source>
        <dbReference type="SAM" id="MobiDB-lite"/>
    </source>
</evidence>
<dbReference type="EMBL" id="AJWK01012534">
    <property type="status" value="NOT_ANNOTATED_CDS"/>
    <property type="molecule type" value="Genomic_DNA"/>
</dbReference>
<comment type="subcellular location">
    <subcellularLocation>
        <location evidence="1">Membrane</location>
        <topology evidence="1">Multi-pass membrane protein</topology>
    </subcellularLocation>
</comment>
<feature type="region of interest" description="Disordered" evidence="9">
    <location>
        <begin position="331"/>
        <end position="356"/>
    </location>
</feature>
<dbReference type="AlphaFoldDB" id="A0A1B0CHN0"/>
<evidence type="ECO:0000256" key="8">
    <source>
        <dbReference type="RuleBase" id="RU003857"/>
    </source>
</evidence>
<keyword evidence="14" id="KW-1185">Reference proteome</keyword>
<dbReference type="PANTHER" id="PTHR11003">
    <property type="entry name" value="POTASSIUM CHANNEL, SUBFAMILY K"/>
    <property type="match status" value="1"/>
</dbReference>
<dbReference type="SUPFAM" id="SSF81324">
    <property type="entry name" value="Voltage-gated potassium channels"/>
    <property type="match status" value="2"/>
</dbReference>
<evidence type="ECO:0000313" key="13">
    <source>
        <dbReference type="EnsemblMetazoa" id="LLOJ003942-PA"/>
    </source>
</evidence>
<keyword evidence="6 10" id="KW-0472">Membrane</keyword>
<keyword evidence="2 8" id="KW-0813">Transport</keyword>
<dbReference type="EMBL" id="GITU01006863">
    <property type="protein sequence ID" value="MBC1175566.1"/>
    <property type="molecule type" value="Transcribed_RNA"/>
</dbReference>
<accession>A0A1B0CHN0</accession>
<keyword evidence="3 8" id="KW-0812">Transmembrane</keyword>
<dbReference type="GeneID" id="129788755"/>
<feature type="transmembrane region" description="Helical" evidence="10">
    <location>
        <begin position="223"/>
        <end position="240"/>
    </location>
</feature>
<evidence type="ECO:0000313" key="14">
    <source>
        <dbReference type="Proteomes" id="UP000092461"/>
    </source>
</evidence>
<comment type="similarity">
    <text evidence="8">Belongs to the two pore domain potassium channel (TC 1.A.1.8) family.</text>
</comment>
<dbReference type="Gene3D" id="1.10.287.70">
    <property type="match status" value="1"/>
</dbReference>
<keyword evidence="7 8" id="KW-0407">Ion channel</keyword>
<feature type="domain" description="Potassium channel" evidence="11">
    <location>
        <begin position="105"/>
        <end position="163"/>
    </location>
</feature>
<dbReference type="InterPro" id="IPR005408">
    <property type="entry name" value="2pore_dom_K_chnl_TWIK"/>
</dbReference>
<dbReference type="InterPro" id="IPR013099">
    <property type="entry name" value="K_chnl_dom"/>
</dbReference>
<reference evidence="12" key="2">
    <citation type="journal article" date="2020" name="BMC">
        <title>Leishmania infection induces a limited differential gene expression in the sand fly midgut.</title>
        <authorList>
            <person name="Coutinho-Abreu I.V."/>
            <person name="Serafim T.D."/>
            <person name="Meneses C."/>
            <person name="Kamhawi S."/>
            <person name="Oliveira F."/>
            <person name="Valenzuela J.G."/>
        </authorList>
    </citation>
    <scope>NUCLEOTIDE SEQUENCE</scope>
    <source>
        <strain evidence="12">Jacobina</strain>
        <tissue evidence="12">Midgut</tissue>
    </source>
</reference>
<dbReference type="GO" id="GO:0022841">
    <property type="term" value="F:potassium ion leak channel activity"/>
    <property type="evidence" value="ECO:0007669"/>
    <property type="project" value="TreeGrafter"/>
</dbReference>
<reference evidence="13" key="3">
    <citation type="submission" date="2020-05" db="UniProtKB">
        <authorList>
            <consortium name="EnsemblMetazoa"/>
        </authorList>
    </citation>
    <scope>IDENTIFICATION</scope>
    <source>
        <strain evidence="13">Jacobina</strain>
    </source>
</reference>
<dbReference type="GO" id="GO:0005886">
    <property type="term" value="C:plasma membrane"/>
    <property type="evidence" value="ECO:0007669"/>
    <property type="project" value="TreeGrafter"/>
</dbReference>
<evidence type="ECO:0000256" key="4">
    <source>
        <dbReference type="ARBA" id="ARBA00022989"/>
    </source>
</evidence>
<evidence type="ECO:0000256" key="1">
    <source>
        <dbReference type="ARBA" id="ARBA00004141"/>
    </source>
</evidence>
<feature type="transmembrane region" description="Helical" evidence="10">
    <location>
        <begin position="139"/>
        <end position="160"/>
    </location>
</feature>
<protein>
    <submittedName>
        <fullName evidence="12">Putative potassium channel subfamily protein k member 1-like isoform x2</fullName>
    </submittedName>
</protein>
<dbReference type="GO" id="GO:0015271">
    <property type="term" value="F:outward rectifier potassium channel activity"/>
    <property type="evidence" value="ECO:0007669"/>
    <property type="project" value="TreeGrafter"/>
</dbReference>